<dbReference type="RefSeq" id="WP_139800206.1">
    <property type="nucleotide sequence ID" value="NZ_JACKTG010000076.1"/>
</dbReference>
<evidence type="ECO:0000313" key="2">
    <source>
        <dbReference type="Proteomes" id="UP001207588"/>
    </source>
</evidence>
<organism evidence="1 2">
    <name type="scientific">Mycobacterium bouchedurhonense</name>
    <dbReference type="NCBI Taxonomy" id="701041"/>
    <lineage>
        <taxon>Bacteria</taxon>
        <taxon>Bacillati</taxon>
        <taxon>Actinomycetota</taxon>
        <taxon>Actinomycetes</taxon>
        <taxon>Mycobacteriales</taxon>
        <taxon>Mycobacteriaceae</taxon>
        <taxon>Mycobacterium</taxon>
        <taxon>Mycobacterium avium complex (MAC)</taxon>
    </lineage>
</organism>
<evidence type="ECO:0000313" key="1">
    <source>
        <dbReference type="EMBL" id="MCV6991928.1"/>
    </source>
</evidence>
<accession>A0AAW5S8V8</accession>
<dbReference type="Proteomes" id="UP001207588">
    <property type="component" value="Unassembled WGS sequence"/>
</dbReference>
<dbReference type="AlphaFoldDB" id="A0AAW5S8V8"/>
<reference evidence="1" key="1">
    <citation type="submission" date="2020-07" db="EMBL/GenBank/DDBJ databases">
        <authorList>
            <person name="Pettersson B.M.F."/>
            <person name="Behra P.R.K."/>
            <person name="Ramesh M."/>
            <person name="Das S."/>
            <person name="Dasgupta S."/>
            <person name="Kirsebom L.A."/>
        </authorList>
    </citation>
    <scope>NUCLEOTIDE SEQUENCE</scope>
    <source>
        <strain evidence="1">DSM 45439</strain>
    </source>
</reference>
<name>A0AAW5S8V8_MYCBC</name>
<dbReference type="EMBL" id="JACKTG010000076">
    <property type="protein sequence ID" value="MCV6991928.1"/>
    <property type="molecule type" value="Genomic_DNA"/>
</dbReference>
<sequence length="101" mass="10985">MLNEVAQRANGETQSYIEHTARFEPFEDPMPVLHDLGYKAGKAKLIPGYGDIEAKAIRGVIVHGWQAIPDCTYTKYGVNVLDNPEGMHGGYVLAALVLAGD</sequence>
<reference evidence="1" key="2">
    <citation type="journal article" date="2022" name="BMC Genomics">
        <title>Comparative genome analysis of mycobacteria focusing on tRNA and non-coding RNA.</title>
        <authorList>
            <person name="Behra P.R.K."/>
            <person name="Pettersson B.M.F."/>
            <person name="Ramesh M."/>
            <person name="Das S."/>
            <person name="Dasgupta S."/>
            <person name="Kirsebom L.A."/>
        </authorList>
    </citation>
    <scope>NUCLEOTIDE SEQUENCE</scope>
    <source>
        <strain evidence="1">DSM 45439</strain>
    </source>
</reference>
<gene>
    <name evidence="1" type="ORF">H7I91_22075</name>
</gene>
<proteinExistence type="predicted"/>
<comment type="caution">
    <text evidence="1">The sequence shown here is derived from an EMBL/GenBank/DDBJ whole genome shotgun (WGS) entry which is preliminary data.</text>
</comment>
<protein>
    <submittedName>
        <fullName evidence="1">Uncharacterized protein</fullName>
    </submittedName>
</protein>